<feature type="compositionally biased region" description="Acidic residues" evidence="4">
    <location>
        <begin position="62"/>
        <end position="73"/>
    </location>
</feature>
<proteinExistence type="predicted"/>
<feature type="DNA-binding region" description="Homeobox" evidence="2">
    <location>
        <begin position="87"/>
        <end position="146"/>
    </location>
</feature>
<protein>
    <submittedName>
        <fullName evidence="6">Protein CBG17776</fullName>
    </submittedName>
</protein>
<feature type="domain" description="Homeobox" evidence="5">
    <location>
        <begin position="154"/>
        <end position="214"/>
    </location>
</feature>
<evidence type="ECO:0000259" key="5">
    <source>
        <dbReference type="PROSITE" id="PS50071"/>
    </source>
</evidence>
<dbReference type="SUPFAM" id="SSF46689">
    <property type="entry name" value="Homeodomain-like"/>
    <property type="match status" value="2"/>
</dbReference>
<evidence type="ECO:0000256" key="4">
    <source>
        <dbReference type="SAM" id="MobiDB-lite"/>
    </source>
</evidence>
<evidence type="ECO:0000313" key="7">
    <source>
        <dbReference type="Proteomes" id="UP000008549"/>
    </source>
</evidence>
<feature type="domain" description="Homeobox" evidence="5">
    <location>
        <begin position="85"/>
        <end position="145"/>
    </location>
</feature>
<dbReference type="GO" id="GO:0000981">
    <property type="term" value="F:DNA-binding transcription factor activity, RNA polymerase II-specific"/>
    <property type="evidence" value="ECO:0000318"/>
    <property type="project" value="GO_Central"/>
</dbReference>
<accession>A8XRS3</accession>
<evidence type="ECO:0000313" key="8">
    <source>
        <dbReference type="WormBase" id="CBG17776a"/>
    </source>
</evidence>
<dbReference type="CTD" id="8573839"/>
<keyword evidence="2 3" id="KW-0238">DNA-binding</keyword>
<feature type="compositionally biased region" description="Basic and acidic residues" evidence="4">
    <location>
        <begin position="1"/>
        <end position="14"/>
    </location>
</feature>
<keyword evidence="2 3" id="KW-0371">Homeobox</keyword>
<dbReference type="PROSITE" id="PS50071">
    <property type="entry name" value="HOMEOBOX_2"/>
    <property type="match status" value="2"/>
</dbReference>
<dbReference type="PANTHER" id="PTHR14057">
    <property type="entry name" value="TRANSCRIPTION FACTOR ONECUT"/>
    <property type="match status" value="1"/>
</dbReference>
<keyword evidence="2 3" id="KW-0539">Nucleus</keyword>
<evidence type="ECO:0000256" key="3">
    <source>
        <dbReference type="RuleBase" id="RU000682"/>
    </source>
</evidence>
<dbReference type="STRING" id="6238.A8XRS3"/>
<evidence type="ECO:0000313" key="6">
    <source>
        <dbReference type="EMBL" id="CAP35348.2"/>
    </source>
</evidence>
<dbReference type="Gene3D" id="1.10.10.60">
    <property type="entry name" value="Homeodomain-like"/>
    <property type="match status" value="2"/>
</dbReference>
<dbReference type="GO" id="GO:0000978">
    <property type="term" value="F:RNA polymerase II cis-regulatory region sequence-specific DNA binding"/>
    <property type="evidence" value="ECO:0000318"/>
    <property type="project" value="GO_Central"/>
</dbReference>
<dbReference type="InParanoid" id="A8XRS3"/>
<feature type="DNA-binding region" description="Homeobox" evidence="2">
    <location>
        <begin position="156"/>
        <end position="215"/>
    </location>
</feature>
<organism evidence="6 7">
    <name type="scientific">Caenorhabditis briggsae</name>
    <dbReference type="NCBI Taxonomy" id="6238"/>
    <lineage>
        <taxon>Eukaryota</taxon>
        <taxon>Metazoa</taxon>
        <taxon>Ecdysozoa</taxon>
        <taxon>Nematoda</taxon>
        <taxon>Chromadorea</taxon>
        <taxon>Rhabditida</taxon>
        <taxon>Rhabditina</taxon>
        <taxon>Rhabditomorpha</taxon>
        <taxon>Rhabditoidea</taxon>
        <taxon>Rhabditidae</taxon>
        <taxon>Peloderinae</taxon>
        <taxon>Caenorhabditis</taxon>
    </lineage>
</organism>
<dbReference type="Pfam" id="PF00046">
    <property type="entry name" value="Homeodomain"/>
    <property type="match status" value="2"/>
</dbReference>
<feature type="region of interest" description="Disordered" evidence="4">
    <location>
        <begin position="1"/>
        <end position="94"/>
    </location>
</feature>
<feature type="compositionally biased region" description="Basic and acidic residues" evidence="4">
    <location>
        <begin position="37"/>
        <end position="47"/>
    </location>
</feature>
<dbReference type="GO" id="GO:0006357">
    <property type="term" value="P:regulation of transcription by RNA polymerase II"/>
    <property type="evidence" value="ECO:0000318"/>
    <property type="project" value="GO_Central"/>
</dbReference>
<dbReference type="InterPro" id="IPR009057">
    <property type="entry name" value="Homeodomain-like_sf"/>
</dbReference>
<evidence type="ECO:0000256" key="2">
    <source>
        <dbReference type="PROSITE-ProRule" id="PRU00108"/>
    </source>
</evidence>
<name>A8XRS3_CAEBR</name>
<dbReference type="eggNOG" id="ENOG502TKFC">
    <property type="taxonomic scope" value="Eukaryota"/>
</dbReference>
<evidence type="ECO:0000256" key="1">
    <source>
        <dbReference type="ARBA" id="ARBA00004123"/>
    </source>
</evidence>
<reference evidence="6 7" key="2">
    <citation type="journal article" date="2011" name="PLoS Genet.">
        <title>Caenorhabditis briggsae recombinant inbred line genotypes reveal inter-strain incompatibility and the evolution of recombination.</title>
        <authorList>
            <person name="Ross J.A."/>
            <person name="Koboldt D.C."/>
            <person name="Staisch J.E."/>
            <person name="Chamberlin H.M."/>
            <person name="Gupta B.P."/>
            <person name="Miller R.D."/>
            <person name="Baird S.E."/>
            <person name="Haag E.S."/>
        </authorList>
    </citation>
    <scope>NUCLEOTIDE SEQUENCE [LARGE SCALE GENOMIC DNA]</scope>
    <source>
        <strain evidence="6 7">AF16</strain>
    </source>
</reference>
<dbReference type="SMART" id="SM00389">
    <property type="entry name" value="HOX"/>
    <property type="match status" value="2"/>
</dbReference>
<dbReference type="AlphaFoldDB" id="A8XRS3"/>
<dbReference type="InterPro" id="IPR001356">
    <property type="entry name" value="HD"/>
</dbReference>
<sequence length="573" mass="67895">MPSRRVERPRKDTTSHQGTSEGIALKRRRLPDSSASESEHDVQELRPKRNSARHVIYNEHDSDFEDSSDSDDTVVEKTENEQIQHSQKRKRNNYTEEQREILHAMLSQTHNPSEEQRKKLAEETNLSTRQVRKWFDNKRQENPEWVKARESNPEWVKRREGILSGEKKLRMEQVFAINRRPDKETIAALVSELGITKEKVEGWFSTKRYRNPIAEEVPLLLCEEDAKPILMEFFKRNPNFRDYKNAELKEKTGWPRHRLREFFETSRQENGIVDSPLTYDKAEPILRQILVEDPLFSDYQNVELKGKIHWSSRKVEEWFRRQRHLKKQNQFTTAMETFFQTQQFLEKPNKALESESGGTRRRVNIGILSYSVINNLQIFNWLENKRKTTLESFLKKEIMLNEMPKEMATFERLYEKYDAPTDEDVILYIEKKENVSGDSFTVYLVERWTVVKKLQPGDVNAGEDDFADPLDEEYPNDPEFDYQMNEHQEEDDMESEGYEIGTPDEALLDEDVKDLTLFGNPREDYQRPPIVNHIKNEVDDFGDETQNMPRFVPAPGYRDQSQELDVEEKFIRS</sequence>
<gene>
    <name evidence="6 8" type="ORF">CBG17776</name>
    <name evidence="6" type="ORF">CBG_17776</name>
</gene>
<dbReference type="GeneID" id="8573839"/>
<dbReference type="PANTHER" id="PTHR14057:SF32">
    <property type="entry name" value="HOMEOBOX PROTEIN CEH-21-RELATED"/>
    <property type="match status" value="1"/>
</dbReference>
<dbReference type="RefSeq" id="XP_045096300.1">
    <property type="nucleotide sequence ID" value="XM_045242883.1"/>
</dbReference>
<dbReference type="CDD" id="cd00086">
    <property type="entry name" value="homeodomain"/>
    <property type="match status" value="2"/>
</dbReference>
<feature type="region of interest" description="Disordered" evidence="4">
    <location>
        <begin position="539"/>
        <end position="573"/>
    </location>
</feature>
<dbReference type="WormBase" id="CBG17776a">
    <property type="protein sequence ID" value="CBP43050"/>
    <property type="gene ID" value="WBGene00037318"/>
</dbReference>
<dbReference type="InterPro" id="IPR051649">
    <property type="entry name" value="CUT_Homeobox"/>
</dbReference>
<keyword evidence="7" id="KW-1185">Reference proteome</keyword>
<dbReference type="GO" id="GO:0005634">
    <property type="term" value="C:nucleus"/>
    <property type="evidence" value="ECO:0000318"/>
    <property type="project" value="GO_Central"/>
</dbReference>
<reference evidence="6 7" key="1">
    <citation type="journal article" date="2003" name="PLoS Biol.">
        <title>The genome sequence of Caenorhabditis briggsae: a platform for comparative genomics.</title>
        <authorList>
            <person name="Stein L.D."/>
            <person name="Bao Z."/>
            <person name="Blasiar D."/>
            <person name="Blumenthal T."/>
            <person name="Brent M.R."/>
            <person name="Chen N."/>
            <person name="Chinwalla A."/>
            <person name="Clarke L."/>
            <person name="Clee C."/>
            <person name="Coghlan A."/>
            <person name="Coulson A."/>
            <person name="D'Eustachio P."/>
            <person name="Fitch D.H."/>
            <person name="Fulton L.A."/>
            <person name="Fulton R.E."/>
            <person name="Griffiths-Jones S."/>
            <person name="Harris T.W."/>
            <person name="Hillier L.W."/>
            <person name="Kamath R."/>
            <person name="Kuwabara P.E."/>
            <person name="Mardis E.R."/>
            <person name="Marra M.A."/>
            <person name="Miner T.L."/>
            <person name="Minx P."/>
            <person name="Mullikin J.C."/>
            <person name="Plumb R.W."/>
            <person name="Rogers J."/>
            <person name="Schein J.E."/>
            <person name="Sohrmann M."/>
            <person name="Spieth J."/>
            <person name="Stajich J.E."/>
            <person name="Wei C."/>
            <person name="Willey D."/>
            <person name="Wilson R.K."/>
            <person name="Durbin R."/>
            <person name="Waterston R.H."/>
        </authorList>
    </citation>
    <scope>NUCLEOTIDE SEQUENCE [LARGE SCALE GENOMIC DNA]</scope>
    <source>
        <strain evidence="6 7">AF16</strain>
    </source>
</reference>
<dbReference type="EMBL" id="HE601475">
    <property type="protein sequence ID" value="CAP35348.2"/>
    <property type="molecule type" value="Genomic_DNA"/>
</dbReference>
<dbReference type="KEGG" id="cbr:CBG_17776"/>
<comment type="subcellular location">
    <subcellularLocation>
        <location evidence="1 2 3">Nucleus</location>
    </subcellularLocation>
</comment>
<dbReference type="Proteomes" id="UP000008549">
    <property type="component" value="Unassembled WGS sequence"/>
</dbReference>
<dbReference type="HOGENOM" id="CLU_475861_0_0_1"/>